<keyword evidence="4" id="KW-1185">Reference proteome</keyword>
<dbReference type="VEuPathDB" id="TrichDB:TRFO_21945"/>
<dbReference type="AlphaFoldDB" id="A0A1J4KCR2"/>
<feature type="compositionally biased region" description="Low complexity" evidence="2">
    <location>
        <begin position="239"/>
        <end position="250"/>
    </location>
</feature>
<protein>
    <submittedName>
        <fullName evidence="3">Uncharacterized protein</fullName>
    </submittedName>
</protein>
<feature type="region of interest" description="Disordered" evidence="2">
    <location>
        <begin position="225"/>
        <end position="256"/>
    </location>
</feature>
<name>A0A1J4KCR2_9EUKA</name>
<dbReference type="OrthoDB" id="10559528at2759"/>
<organism evidence="3 4">
    <name type="scientific">Tritrichomonas foetus</name>
    <dbReference type="NCBI Taxonomy" id="1144522"/>
    <lineage>
        <taxon>Eukaryota</taxon>
        <taxon>Metamonada</taxon>
        <taxon>Parabasalia</taxon>
        <taxon>Tritrichomonadida</taxon>
        <taxon>Tritrichomonadidae</taxon>
        <taxon>Tritrichomonas</taxon>
    </lineage>
</organism>
<dbReference type="EMBL" id="MLAK01000645">
    <property type="protein sequence ID" value="OHT09215.1"/>
    <property type="molecule type" value="Genomic_DNA"/>
</dbReference>
<reference evidence="3" key="1">
    <citation type="submission" date="2016-10" db="EMBL/GenBank/DDBJ databases">
        <authorList>
            <person name="Benchimol M."/>
            <person name="Almeida L.G."/>
            <person name="Vasconcelos A.T."/>
            <person name="Perreira-Neves A."/>
            <person name="Rosa I.A."/>
            <person name="Tasca T."/>
            <person name="Bogo M.R."/>
            <person name="de Souza W."/>
        </authorList>
    </citation>
    <scope>NUCLEOTIDE SEQUENCE [LARGE SCALE GENOMIC DNA]</scope>
    <source>
        <strain evidence="3">K</strain>
    </source>
</reference>
<dbReference type="GeneID" id="94836985"/>
<dbReference type="Proteomes" id="UP000179807">
    <property type="component" value="Unassembled WGS sequence"/>
</dbReference>
<feature type="coiled-coil region" evidence="1">
    <location>
        <begin position="168"/>
        <end position="202"/>
    </location>
</feature>
<evidence type="ECO:0000256" key="1">
    <source>
        <dbReference type="SAM" id="Coils"/>
    </source>
</evidence>
<gene>
    <name evidence="3" type="ORF">TRFO_21945</name>
</gene>
<proteinExistence type="predicted"/>
<dbReference type="RefSeq" id="XP_068362351.1">
    <property type="nucleotide sequence ID" value="XM_068502281.1"/>
</dbReference>
<keyword evidence="1" id="KW-0175">Coiled coil</keyword>
<evidence type="ECO:0000256" key="2">
    <source>
        <dbReference type="SAM" id="MobiDB-lite"/>
    </source>
</evidence>
<accession>A0A1J4KCR2</accession>
<evidence type="ECO:0000313" key="4">
    <source>
        <dbReference type="Proteomes" id="UP000179807"/>
    </source>
</evidence>
<comment type="caution">
    <text evidence="3">The sequence shown here is derived from an EMBL/GenBank/DDBJ whole genome shotgun (WGS) entry which is preliminary data.</text>
</comment>
<sequence length="256" mass="30356">MDKSAQIDVLRKEHKNAVDNYDFDRAELISRQIQRLRTEISREYESIQEGTTNLDMDEQREKILGDSERTNANLMEKLVELQKRFHIRYKELQARHTQQLTDLSLEHTMALERETSRPIPEVDNLLSQSKIQGREHNYQQAKALYQEAMKIQKVVNEQRRNECNILFMKAERKLKDRQARELKLLEEKQASAKEEINQQYSKHKSVLDNRMKVKEIKATIKPAVERSTMRSAIGRRRSSSVSRQRTSRLSQNNSRY</sequence>
<evidence type="ECO:0000313" key="3">
    <source>
        <dbReference type="EMBL" id="OHT09215.1"/>
    </source>
</evidence>